<dbReference type="Proteomes" id="UP001596208">
    <property type="component" value="Unassembled WGS sequence"/>
</dbReference>
<evidence type="ECO:0000313" key="3">
    <source>
        <dbReference type="Proteomes" id="UP001596208"/>
    </source>
</evidence>
<reference evidence="3" key="1">
    <citation type="journal article" date="2019" name="Int. J. Syst. Evol. Microbiol.">
        <title>The Global Catalogue of Microorganisms (GCM) 10K type strain sequencing project: providing services to taxonomists for standard genome sequencing and annotation.</title>
        <authorList>
            <consortium name="The Broad Institute Genomics Platform"/>
            <consortium name="The Broad Institute Genome Sequencing Center for Infectious Disease"/>
            <person name="Wu L."/>
            <person name="Ma J."/>
        </authorList>
    </citation>
    <scope>NUCLEOTIDE SEQUENCE [LARGE SCALE GENOMIC DNA]</scope>
    <source>
        <strain evidence="3">CGMCC 4.1721</strain>
    </source>
</reference>
<proteinExistence type="predicted"/>
<accession>A0ABW0AZM9</accession>
<feature type="region of interest" description="Disordered" evidence="1">
    <location>
        <begin position="31"/>
        <end position="52"/>
    </location>
</feature>
<evidence type="ECO:0000256" key="1">
    <source>
        <dbReference type="SAM" id="MobiDB-lite"/>
    </source>
</evidence>
<dbReference type="EMBL" id="JBHSKI010000002">
    <property type="protein sequence ID" value="MFC5170385.1"/>
    <property type="molecule type" value="Genomic_DNA"/>
</dbReference>
<dbReference type="RefSeq" id="WP_065848364.1">
    <property type="nucleotide sequence ID" value="NZ_JBHSKI010000002.1"/>
</dbReference>
<protein>
    <submittedName>
        <fullName evidence="2">Uncharacterized protein</fullName>
    </submittedName>
</protein>
<gene>
    <name evidence="2" type="ORF">ACFPRK_07225</name>
</gene>
<sequence>MGDTYAVDLALNLRATAPGAVVDELRRHLGISGRGAGRPEGTVDASTEEQAEPDDVCPLLAERGPAARIGGLLVGELHRTDGGWALTARQEVHAESLPDLDPLLEQLAQHSGTEGVIGQIRFYEDHVPDLLISESGTLVRMSLKTDGIGAARACPPV</sequence>
<keyword evidence="3" id="KW-1185">Reference proteome</keyword>
<name>A0ABW0AZM9_9ACTN</name>
<organism evidence="2 3">
    <name type="scientific">Streptomyces mutomycini</name>
    <dbReference type="NCBI Taxonomy" id="284036"/>
    <lineage>
        <taxon>Bacteria</taxon>
        <taxon>Bacillati</taxon>
        <taxon>Actinomycetota</taxon>
        <taxon>Actinomycetes</taxon>
        <taxon>Kitasatosporales</taxon>
        <taxon>Streptomycetaceae</taxon>
        <taxon>Streptomyces</taxon>
    </lineage>
</organism>
<evidence type="ECO:0000313" key="2">
    <source>
        <dbReference type="EMBL" id="MFC5170385.1"/>
    </source>
</evidence>
<comment type="caution">
    <text evidence="2">The sequence shown here is derived from an EMBL/GenBank/DDBJ whole genome shotgun (WGS) entry which is preliminary data.</text>
</comment>